<reference evidence="5 6" key="1">
    <citation type="submission" date="2019-06" db="EMBL/GenBank/DDBJ databases">
        <title>Sequencing the genomes of 1000 actinobacteria strains.</title>
        <authorList>
            <person name="Klenk H.-P."/>
        </authorList>
    </citation>
    <scope>NUCLEOTIDE SEQUENCE [LARGE SCALE GENOMIC DNA]</scope>
    <source>
        <strain evidence="5 6">DSM 105492</strain>
    </source>
</reference>
<dbReference type="SUPFAM" id="SSF46785">
    <property type="entry name" value="Winged helix' DNA-binding domain"/>
    <property type="match status" value="1"/>
</dbReference>
<dbReference type="PROSITE" id="PS01117">
    <property type="entry name" value="HTH_MARR_1"/>
    <property type="match status" value="1"/>
</dbReference>
<gene>
    <name evidence="5" type="ORF">FB391_0553</name>
</gene>
<evidence type="ECO:0000256" key="2">
    <source>
        <dbReference type="ARBA" id="ARBA00023125"/>
    </source>
</evidence>
<sequence length="149" mass="16322">MAVMSPDSAVDEAILDVEQQLSVLFNRSRAVWKEAAEQVHPELQPAGYKLFGTIVRLGETNAHVLAELFEMDKSAVSRQVRMLEEFGLVESLPDATDGRARVLVPTAAGLEKAMAVRESNKSRLRGALSTRSPEDLRLFAEILSEISAA</sequence>
<dbReference type="InterPro" id="IPR000835">
    <property type="entry name" value="HTH_MarR-typ"/>
</dbReference>
<dbReference type="InterPro" id="IPR036390">
    <property type="entry name" value="WH_DNA-bd_sf"/>
</dbReference>
<proteinExistence type="predicted"/>
<keyword evidence="2 5" id="KW-0238">DNA-binding</keyword>
<dbReference type="AlphaFoldDB" id="A0A543FKN3"/>
<dbReference type="GO" id="GO:0003700">
    <property type="term" value="F:DNA-binding transcription factor activity"/>
    <property type="evidence" value="ECO:0007669"/>
    <property type="project" value="InterPro"/>
</dbReference>
<keyword evidence="3" id="KW-0804">Transcription</keyword>
<name>A0A543FKN3_9MICO</name>
<feature type="domain" description="HTH marR-type" evidence="4">
    <location>
        <begin position="7"/>
        <end position="148"/>
    </location>
</feature>
<comment type="caution">
    <text evidence="5">The sequence shown here is derived from an EMBL/GenBank/DDBJ whole genome shotgun (WGS) entry which is preliminary data.</text>
</comment>
<evidence type="ECO:0000256" key="3">
    <source>
        <dbReference type="ARBA" id="ARBA00023163"/>
    </source>
</evidence>
<evidence type="ECO:0000313" key="5">
    <source>
        <dbReference type="EMBL" id="TQM34266.1"/>
    </source>
</evidence>
<dbReference type="Gene3D" id="1.10.10.10">
    <property type="entry name" value="Winged helix-like DNA-binding domain superfamily/Winged helix DNA-binding domain"/>
    <property type="match status" value="1"/>
</dbReference>
<dbReference type="Proteomes" id="UP000320235">
    <property type="component" value="Unassembled WGS sequence"/>
</dbReference>
<accession>A0A543FKN3</accession>
<organism evidence="5 6">
    <name type="scientific">Microbacterium kyungheense</name>
    <dbReference type="NCBI Taxonomy" id="1263636"/>
    <lineage>
        <taxon>Bacteria</taxon>
        <taxon>Bacillati</taxon>
        <taxon>Actinomycetota</taxon>
        <taxon>Actinomycetes</taxon>
        <taxon>Micrococcales</taxon>
        <taxon>Microbacteriaceae</taxon>
        <taxon>Microbacterium</taxon>
    </lineage>
</organism>
<dbReference type="OrthoDB" id="9154853at2"/>
<dbReference type="InterPro" id="IPR023187">
    <property type="entry name" value="Tscrpt_reg_MarR-type_CS"/>
</dbReference>
<dbReference type="Pfam" id="PF01047">
    <property type="entry name" value="MarR"/>
    <property type="match status" value="1"/>
</dbReference>
<dbReference type="GO" id="GO:0006950">
    <property type="term" value="P:response to stress"/>
    <property type="evidence" value="ECO:0007669"/>
    <property type="project" value="TreeGrafter"/>
</dbReference>
<dbReference type="GO" id="GO:0003677">
    <property type="term" value="F:DNA binding"/>
    <property type="evidence" value="ECO:0007669"/>
    <property type="project" value="UniProtKB-KW"/>
</dbReference>
<keyword evidence="6" id="KW-1185">Reference proteome</keyword>
<keyword evidence="1" id="KW-0805">Transcription regulation</keyword>
<dbReference type="PANTHER" id="PTHR33164">
    <property type="entry name" value="TRANSCRIPTIONAL REGULATOR, MARR FAMILY"/>
    <property type="match status" value="1"/>
</dbReference>
<evidence type="ECO:0000313" key="6">
    <source>
        <dbReference type="Proteomes" id="UP000320235"/>
    </source>
</evidence>
<dbReference type="PROSITE" id="PS50995">
    <property type="entry name" value="HTH_MARR_2"/>
    <property type="match status" value="1"/>
</dbReference>
<dbReference type="InterPro" id="IPR039422">
    <property type="entry name" value="MarR/SlyA-like"/>
</dbReference>
<dbReference type="SMART" id="SM00347">
    <property type="entry name" value="HTH_MARR"/>
    <property type="match status" value="1"/>
</dbReference>
<dbReference type="PANTHER" id="PTHR33164:SF57">
    <property type="entry name" value="MARR-FAMILY TRANSCRIPTIONAL REGULATOR"/>
    <property type="match status" value="1"/>
</dbReference>
<evidence type="ECO:0000259" key="4">
    <source>
        <dbReference type="PROSITE" id="PS50995"/>
    </source>
</evidence>
<dbReference type="InterPro" id="IPR036388">
    <property type="entry name" value="WH-like_DNA-bd_sf"/>
</dbReference>
<dbReference type="EMBL" id="VFPE01000001">
    <property type="protein sequence ID" value="TQM34266.1"/>
    <property type="molecule type" value="Genomic_DNA"/>
</dbReference>
<protein>
    <submittedName>
        <fullName evidence="5">DNA-binding MarR family transcriptional regulator</fullName>
    </submittedName>
</protein>
<evidence type="ECO:0000256" key="1">
    <source>
        <dbReference type="ARBA" id="ARBA00023015"/>
    </source>
</evidence>